<sequence>MQAPSTSPMANKASNAVSRVLKIYLWPGTVQNRLLNPREPTGAVLEEPYAHSSSSSRLLETMSVRLPRRMRSAETASALRRKIRLTPCAAHRFLALAAEAAGVEDPQAAPGTRRGSDRCICGRRRTRCGRDEMPPSGRRGGRTCRRNTVDEGGGPDRQGSGHDESLRGRRRPRHTEAGSQTEGEAATAVLLGTDLIPVRASVGPAPEAAFGAVGIVVAWETTPMEKGKDLRVREETDPAATFDDIKLLSSLPRQGVEVVVLGGVRIEGRDAGQTNRVTFRWRGIGGSVVLGHGNEECGGGGGGQRRALSRPLHLHANGYWRNYTLDMHGPASGTSFQLPSSAPQFPASPSPMSSASKPKISTRRARLFLGLVSRHCRAKQHCQYVGEQVEQPCRLQHGEMPPMWLFEEVYQGLSPDNDDEPINDLDVMLPLEGELELVTSATTSAIAEDDEPIDYLDMPPLEGELPEYVAYTAGKRHDRGFMAFDRRGTDTGHGVGQALAGRWPISLFFCYRGNPLCLLWLALGDHHVVILNISPSAVLVFFPFPPSKKNVWNLQEAYFINSVSCSQISLHVIENWGFRWAPGLNPDAEAIQCETQVGGGKNQESTYGREEMCETRVRKFVTLCQRLSLPTLTREQRNWPTPSQRLANAMASVGPTPVKRHEAAAMALAGCVNFARDLALTREGPRRLATSATTSAMAR</sequence>
<name>A0AAD7HVU6_9AGAR</name>
<evidence type="ECO:0000313" key="3">
    <source>
        <dbReference type="Proteomes" id="UP001215598"/>
    </source>
</evidence>
<proteinExistence type="predicted"/>
<keyword evidence="3" id="KW-1185">Reference proteome</keyword>
<accession>A0AAD7HVU6</accession>
<evidence type="ECO:0000313" key="2">
    <source>
        <dbReference type="EMBL" id="KAJ7728771.1"/>
    </source>
</evidence>
<feature type="region of interest" description="Disordered" evidence="1">
    <location>
        <begin position="334"/>
        <end position="359"/>
    </location>
</feature>
<feature type="region of interest" description="Disordered" evidence="1">
    <location>
        <begin position="126"/>
        <end position="184"/>
    </location>
</feature>
<protein>
    <submittedName>
        <fullName evidence="2">Uncharacterized protein</fullName>
    </submittedName>
</protein>
<feature type="compositionally biased region" description="Low complexity" evidence="1">
    <location>
        <begin position="339"/>
        <end position="358"/>
    </location>
</feature>
<reference evidence="2" key="1">
    <citation type="submission" date="2023-03" db="EMBL/GenBank/DDBJ databases">
        <title>Massive genome expansion in bonnet fungi (Mycena s.s.) driven by repeated elements and novel gene families across ecological guilds.</title>
        <authorList>
            <consortium name="Lawrence Berkeley National Laboratory"/>
            <person name="Harder C.B."/>
            <person name="Miyauchi S."/>
            <person name="Viragh M."/>
            <person name="Kuo A."/>
            <person name="Thoen E."/>
            <person name="Andreopoulos B."/>
            <person name="Lu D."/>
            <person name="Skrede I."/>
            <person name="Drula E."/>
            <person name="Henrissat B."/>
            <person name="Morin E."/>
            <person name="Kohler A."/>
            <person name="Barry K."/>
            <person name="LaButti K."/>
            <person name="Morin E."/>
            <person name="Salamov A."/>
            <person name="Lipzen A."/>
            <person name="Mereny Z."/>
            <person name="Hegedus B."/>
            <person name="Baldrian P."/>
            <person name="Stursova M."/>
            <person name="Weitz H."/>
            <person name="Taylor A."/>
            <person name="Grigoriev I.V."/>
            <person name="Nagy L.G."/>
            <person name="Martin F."/>
            <person name="Kauserud H."/>
        </authorList>
    </citation>
    <scope>NUCLEOTIDE SEQUENCE</scope>
    <source>
        <strain evidence="2">CBHHK182m</strain>
    </source>
</reference>
<evidence type="ECO:0000256" key="1">
    <source>
        <dbReference type="SAM" id="MobiDB-lite"/>
    </source>
</evidence>
<dbReference type="EMBL" id="JARKIB010000170">
    <property type="protein sequence ID" value="KAJ7728771.1"/>
    <property type="molecule type" value="Genomic_DNA"/>
</dbReference>
<dbReference type="AlphaFoldDB" id="A0AAD7HVU6"/>
<organism evidence="2 3">
    <name type="scientific">Mycena metata</name>
    <dbReference type="NCBI Taxonomy" id="1033252"/>
    <lineage>
        <taxon>Eukaryota</taxon>
        <taxon>Fungi</taxon>
        <taxon>Dikarya</taxon>
        <taxon>Basidiomycota</taxon>
        <taxon>Agaricomycotina</taxon>
        <taxon>Agaricomycetes</taxon>
        <taxon>Agaricomycetidae</taxon>
        <taxon>Agaricales</taxon>
        <taxon>Marasmiineae</taxon>
        <taxon>Mycenaceae</taxon>
        <taxon>Mycena</taxon>
    </lineage>
</organism>
<comment type="caution">
    <text evidence="2">The sequence shown here is derived from an EMBL/GenBank/DDBJ whole genome shotgun (WGS) entry which is preliminary data.</text>
</comment>
<gene>
    <name evidence="2" type="ORF">B0H16DRAFT_1470356</name>
</gene>
<dbReference type="Proteomes" id="UP001215598">
    <property type="component" value="Unassembled WGS sequence"/>
</dbReference>